<gene>
    <name evidence="2" type="ORF">GM418_00805</name>
</gene>
<dbReference type="SUPFAM" id="SSF54593">
    <property type="entry name" value="Glyoxalase/Bleomycin resistance protein/Dihydroxybiphenyl dioxygenase"/>
    <property type="match status" value="1"/>
</dbReference>
<dbReference type="RefSeq" id="WP_158862221.1">
    <property type="nucleotide sequence ID" value="NZ_CP046401.1"/>
</dbReference>
<accession>A0A6I6JWV7</accession>
<evidence type="ECO:0000313" key="2">
    <source>
        <dbReference type="EMBL" id="QGY42244.1"/>
    </source>
</evidence>
<reference evidence="2 3" key="1">
    <citation type="submission" date="2019-11" db="EMBL/GenBank/DDBJ databases">
        <authorList>
            <person name="Zheng R.K."/>
            <person name="Sun C.M."/>
        </authorList>
    </citation>
    <scope>NUCLEOTIDE SEQUENCE [LARGE SCALE GENOMIC DNA]</scope>
    <source>
        <strain evidence="2 3">WC007</strain>
    </source>
</reference>
<dbReference type="InterPro" id="IPR028973">
    <property type="entry name" value="PhnB-like"/>
</dbReference>
<name>A0A6I6JWV7_9BACT</name>
<evidence type="ECO:0000259" key="1">
    <source>
        <dbReference type="Pfam" id="PF06983"/>
    </source>
</evidence>
<dbReference type="PANTHER" id="PTHR33990:SF1">
    <property type="entry name" value="PROTEIN YJDN"/>
    <property type="match status" value="1"/>
</dbReference>
<dbReference type="AlphaFoldDB" id="A0A6I6JWV7"/>
<dbReference type="Gene3D" id="3.10.180.10">
    <property type="entry name" value="2,3-Dihydroxybiphenyl 1,2-Dioxygenase, domain 1"/>
    <property type="match status" value="1"/>
</dbReference>
<dbReference type="CDD" id="cd06588">
    <property type="entry name" value="PhnB_like"/>
    <property type="match status" value="1"/>
</dbReference>
<dbReference type="KEGG" id="mcos:GM418_00805"/>
<protein>
    <submittedName>
        <fullName evidence="2">VOC family protein</fullName>
    </submittedName>
</protein>
<evidence type="ECO:0000313" key="3">
    <source>
        <dbReference type="Proteomes" id="UP000428260"/>
    </source>
</evidence>
<organism evidence="2 3">
    <name type="scientific">Maribellus comscasis</name>
    <dbReference type="NCBI Taxonomy" id="2681766"/>
    <lineage>
        <taxon>Bacteria</taxon>
        <taxon>Pseudomonadati</taxon>
        <taxon>Bacteroidota</taxon>
        <taxon>Bacteroidia</taxon>
        <taxon>Marinilabiliales</taxon>
        <taxon>Prolixibacteraceae</taxon>
        <taxon>Maribellus</taxon>
    </lineage>
</organism>
<dbReference type="InterPro" id="IPR029068">
    <property type="entry name" value="Glyas_Bleomycin-R_OHBP_Dase"/>
</dbReference>
<dbReference type="Pfam" id="PF06983">
    <property type="entry name" value="3-dmu-9_3-mt"/>
    <property type="match status" value="1"/>
</dbReference>
<dbReference type="PANTHER" id="PTHR33990">
    <property type="entry name" value="PROTEIN YJDN-RELATED"/>
    <property type="match status" value="1"/>
</dbReference>
<feature type="domain" description="PhnB-like" evidence="1">
    <location>
        <begin position="6"/>
        <end position="138"/>
    </location>
</feature>
<dbReference type="Proteomes" id="UP000428260">
    <property type="component" value="Chromosome"/>
</dbReference>
<dbReference type="EMBL" id="CP046401">
    <property type="protein sequence ID" value="QGY42244.1"/>
    <property type="molecule type" value="Genomic_DNA"/>
</dbReference>
<keyword evidence="3" id="KW-1185">Reference proteome</keyword>
<proteinExistence type="predicted"/>
<sequence length="146" mass="16395">MATVNVYLNFPGNTEEAFLFYQSVFGTDFFGEGIMRFKDVPPSADMPPMPDGVENMVMHVALPILGGHMLMGSDAPGQMGFKVNMGNNIYINLQPDTREETRKLFKALSEGGVVEQELQDMFWGDFFGSLKDKFGVLWMFNCAEKE</sequence>